<protein>
    <submittedName>
        <fullName evidence="1">Uncharacterized protein</fullName>
    </submittedName>
</protein>
<keyword evidence="2" id="KW-1185">Reference proteome</keyword>
<feature type="non-terminal residue" evidence="1">
    <location>
        <position position="1"/>
    </location>
</feature>
<accession>A0ACB6R090</accession>
<proteinExistence type="predicted"/>
<evidence type="ECO:0000313" key="1">
    <source>
        <dbReference type="EMBL" id="KAF2472238.1"/>
    </source>
</evidence>
<gene>
    <name evidence="1" type="ORF">BDR25DRAFT_203498</name>
</gene>
<dbReference type="Proteomes" id="UP000799755">
    <property type="component" value="Unassembled WGS sequence"/>
</dbReference>
<comment type="caution">
    <text evidence="1">The sequence shown here is derived from an EMBL/GenBank/DDBJ whole genome shotgun (WGS) entry which is preliminary data.</text>
</comment>
<reference evidence="1" key="1">
    <citation type="journal article" date="2020" name="Stud. Mycol.">
        <title>101 Dothideomycetes genomes: a test case for predicting lifestyles and emergence of pathogens.</title>
        <authorList>
            <person name="Haridas S."/>
            <person name="Albert R."/>
            <person name="Binder M."/>
            <person name="Bloem J."/>
            <person name="Labutti K."/>
            <person name="Salamov A."/>
            <person name="Andreopoulos B."/>
            <person name="Baker S."/>
            <person name="Barry K."/>
            <person name="Bills G."/>
            <person name="Bluhm B."/>
            <person name="Cannon C."/>
            <person name="Castanera R."/>
            <person name="Culley D."/>
            <person name="Daum C."/>
            <person name="Ezra D."/>
            <person name="Gonzalez J."/>
            <person name="Henrissat B."/>
            <person name="Kuo A."/>
            <person name="Liang C."/>
            <person name="Lipzen A."/>
            <person name="Lutzoni F."/>
            <person name="Magnuson J."/>
            <person name="Mondo S."/>
            <person name="Nolan M."/>
            <person name="Ohm R."/>
            <person name="Pangilinan J."/>
            <person name="Park H.-J."/>
            <person name="Ramirez L."/>
            <person name="Alfaro M."/>
            <person name="Sun H."/>
            <person name="Tritt A."/>
            <person name="Yoshinaga Y."/>
            <person name="Zwiers L.-H."/>
            <person name="Turgeon B."/>
            <person name="Goodwin S."/>
            <person name="Spatafora J."/>
            <person name="Crous P."/>
            <person name="Grigoriev I."/>
        </authorList>
    </citation>
    <scope>NUCLEOTIDE SEQUENCE</scope>
    <source>
        <strain evidence="1">ATCC 200398</strain>
    </source>
</reference>
<feature type="non-terminal residue" evidence="1">
    <location>
        <position position="478"/>
    </location>
</feature>
<dbReference type="EMBL" id="MU003503">
    <property type="protein sequence ID" value="KAF2472238.1"/>
    <property type="molecule type" value="Genomic_DNA"/>
</dbReference>
<name>A0ACB6R090_9PLEO</name>
<evidence type="ECO:0000313" key="2">
    <source>
        <dbReference type="Proteomes" id="UP000799755"/>
    </source>
</evidence>
<organism evidence="1 2">
    <name type="scientific">Lindgomyces ingoldianus</name>
    <dbReference type="NCBI Taxonomy" id="673940"/>
    <lineage>
        <taxon>Eukaryota</taxon>
        <taxon>Fungi</taxon>
        <taxon>Dikarya</taxon>
        <taxon>Ascomycota</taxon>
        <taxon>Pezizomycotina</taxon>
        <taxon>Dothideomycetes</taxon>
        <taxon>Pleosporomycetidae</taxon>
        <taxon>Pleosporales</taxon>
        <taxon>Lindgomycetaceae</taxon>
        <taxon>Lindgomyces</taxon>
    </lineage>
</organism>
<sequence length="478" mass="53188">LFTTSSSQSLLVLRVLSEMCTVILYLLVLCIMEDLQWAFASRTNGVGLLGFLSLDAGTRVWGLLRLLCTRTRSPSPHRRYSFIRLSVLAIVPIPGITIMSSLRFEPFFSSRQSYPIAAGLADLNSSTATSMSPQWAMALLFDIGNPQWDNRNSIPMKPLDSFFGRCRTASNTTQWAPCDESYLLTGGCLLITPQKDDLTTNPEATIYVVENTKSYHVEFGAVHNQSELRSQGHCKTYGYDIGAIHFCVALGDTQEVQHGWAVCPQNLMDRGLCLNNTSWTRETFRYSSSFYVYRRAATVYYSRFNLSITAVRDMSTPTPFLVTAGDVALVFDIVMRSINFHGSNSSDPTSSDLALFMSAGLQKSDNPFVQQLARRQARKALAMVLHYFHANQIGAGGPESVWEATAPRPRLPPDMYTTLQIAVPSYHVVASRLTLYIFIGISSSLLLLCFTTIVFTCGTVTKWPVRTGYPALDFAIYC</sequence>